<feature type="transmembrane region" description="Helical" evidence="6">
    <location>
        <begin position="20"/>
        <end position="39"/>
    </location>
</feature>
<dbReference type="NCBIfam" id="TIGR01352">
    <property type="entry name" value="tonB_Cterm"/>
    <property type="match status" value="1"/>
</dbReference>
<keyword evidence="4 6" id="KW-0472">Membrane</keyword>
<evidence type="ECO:0000313" key="8">
    <source>
        <dbReference type="EMBL" id="MXO75108.1"/>
    </source>
</evidence>
<comment type="subcellular location">
    <subcellularLocation>
        <location evidence="1">Membrane</location>
        <topology evidence="1">Single-pass membrane protein</topology>
    </subcellularLocation>
</comment>
<evidence type="ECO:0000259" key="7">
    <source>
        <dbReference type="Pfam" id="PF03544"/>
    </source>
</evidence>
<evidence type="ECO:0000256" key="4">
    <source>
        <dbReference type="ARBA" id="ARBA00023136"/>
    </source>
</evidence>
<dbReference type="InterPro" id="IPR037682">
    <property type="entry name" value="TonB_C"/>
</dbReference>
<dbReference type="EMBL" id="WTZA01000001">
    <property type="protein sequence ID" value="MXO75108.1"/>
    <property type="molecule type" value="Genomic_DNA"/>
</dbReference>
<feature type="compositionally biased region" description="Gly residues" evidence="5">
    <location>
        <begin position="124"/>
        <end position="148"/>
    </location>
</feature>
<accession>A0A6I4TF94</accession>
<evidence type="ECO:0000256" key="1">
    <source>
        <dbReference type="ARBA" id="ARBA00004167"/>
    </source>
</evidence>
<gene>
    <name evidence="8" type="ORF">GRI40_07755</name>
</gene>
<evidence type="ECO:0000256" key="3">
    <source>
        <dbReference type="ARBA" id="ARBA00022989"/>
    </source>
</evidence>
<feature type="region of interest" description="Disordered" evidence="5">
    <location>
        <begin position="62"/>
        <end position="152"/>
    </location>
</feature>
<evidence type="ECO:0000313" key="9">
    <source>
        <dbReference type="Proteomes" id="UP000439522"/>
    </source>
</evidence>
<dbReference type="AlphaFoldDB" id="A0A6I4TF94"/>
<comment type="caution">
    <text evidence="8">The sequence shown here is derived from an EMBL/GenBank/DDBJ whole genome shotgun (WGS) entry which is preliminary data.</text>
</comment>
<proteinExistence type="predicted"/>
<dbReference type="GO" id="GO:0055085">
    <property type="term" value="P:transmembrane transport"/>
    <property type="evidence" value="ECO:0007669"/>
    <property type="project" value="InterPro"/>
</dbReference>
<keyword evidence="3 6" id="KW-1133">Transmembrane helix</keyword>
<evidence type="ECO:0000256" key="5">
    <source>
        <dbReference type="SAM" id="MobiDB-lite"/>
    </source>
</evidence>
<feature type="compositionally biased region" description="Pro residues" evidence="5">
    <location>
        <begin position="64"/>
        <end position="74"/>
    </location>
</feature>
<dbReference type="Pfam" id="PF03544">
    <property type="entry name" value="TonB_C"/>
    <property type="match status" value="1"/>
</dbReference>
<reference evidence="8 9" key="1">
    <citation type="submission" date="2019-12" db="EMBL/GenBank/DDBJ databases">
        <title>Genomic-based taxomic classification of the family Erythrobacteraceae.</title>
        <authorList>
            <person name="Xu L."/>
        </authorList>
    </citation>
    <scope>NUCLEOTIDE SEQUENCE [LARGE SCALE GENOMIC DNA]</scope>
    <source>
        <strain evidence="8 9">100921-2</strain>
    </source>
</reference>
<dbReference type="OrthoDB" id="7390536at2"/>
<sequence>MVTSDGSFATQARRPRPATLAVIVLLHLAAIYGLAKAFAPGATASVERAVLSAVTVTVETRDFVPPPEPAPQPDPGEAGDPGKKAVPRPVVAPDPPVVIKQAPPAPKASSTGAGNSSGASEAGSGTGAGGSGTGTGSGSGGGGQGGGVATQPVHISGAINNARDYPTPPGGRQARIGTEVVVKVTVGTNGRARDCSVFRPSPDAEADRITCRLVVDRLRFRPATDSSGNPVEAPFYWRQRWF</sequence>
<keyword evidence="9" id="KW-1185">Reference proteome</keyword>
<name>A0A6I4TF94_9SPHN</name>
<evidence type="ECO:0000256" key="6">
    <source>
        <dbReference type="SAM" id="Phobius"/>
    </source>
</evidence>
<feature type="domain" description="TonB C-terminal" evidence="7">
    <location>
        <begin position="172"/>
        <end position="235"/>
    </location>
</feature>
<evidence type="ECO:0000256" key="2">
    <source>
        <dbReference type="ARBA" id="ARBA00022692"/>
    </source>
</evidence>
<organism evidence="8 9">
    <name type="scientific">Tsuneonella aeria</name>
    <dbReference type="NCBI Taxonomy" id="1837929"/>
    <lineage>
        <taxon>Bacteria</taxon>
        <taxon>Pseudomonadati</taxon>
        <taxon>Pseudomonadota</taxon>
        <taxon>Alphaproteobacteria</taxon>
        <taxon>Sphingomonadales</taxon>
        <taxon>Erythrobacteraceae</taxon>
        <taxon>Tsuneonella</taxon>
    </lineage>
</organism>
<dbReference type="SUPFAM" id="SSF74653">
    <property type="entry name" value="TolA/TonB C-terminal domain"/>
    <property type="match status" value="1"/>
</dbReference>
<feature type="compositionally biased region" description="Low complexity" evidence="5">
    <location>
        <begin position="108"/>
        <end position="123"/>
    </location>
</feature>
<dbReference type="Gene3D" id="3.30.1150.10">
    <property type="match status" value="1"/>
</dbReference>
<keyword evidence="2 6" id="KW-0812">Transmembrane</keyword>
<dbReference type="InterPro" id="IPR006260">
    <property type="entry name" value="TonB/TolA_C"/>
</dbReference>
<dbReference type="GO" id="GO:0016020">
    <property type="term" value="C:membrane"/>
    <property type="evidence" value="ECO:0007669"/>
    <property type="project" value="UniProtKB-SubCell"/>
</dbReference>
<dbReference type="RefSeq" id="WP_160610791.1">
    <property type="nucleotide sequence ID" value="NZ_WTZA01000001.1"/>
</dbReference>
<dbReference type="Proteomes" id="UP000439522">
    <property type="component" value="Unassembled WGS sequence"/>
</dbReference>
<protein>
    <submittedName>
        <fullName evidence="8">TonB family protein</fullName>
    </submittedName>
</protein>